<keyword evidence="4 6" id="KW-1133">Transmembrane helix</keyword>
<evidence type="ECO:0000256" key="6">
    <source>
        <dbReference type="SAM" id="Phobius"/>
    </source>
</evidence>
<dbReference type="HOGENOM" id="CLU_051151_0_0_9"/>
<organism evidence="7 8">
    <name type="scientific">Lactobacillus ultunensis DSM 16047</name>
    <dbReference type="NCBI Taxonomy" id="525365"/>
    <lineage>
        <taxon>Bacteria</taxon>
        <taxon>Bacillati</taxon>
        <taxon>Bacillota</taxon>
        <taxon>Bacilli</taxon>
        <taxon>Lactobacillales</taxon>
        <taxon>Lactobacillaceae</taxon>
        <taxon>Lactobacillus</taxon>
    </lineage>
</organism>
<comment type="subcellular location">
    <subcellularLocation>
        <location evidence="1">Cell membrane</location>
        <topology evidence="1">Multi-pass membrane protein</topology>
    </subcellularLocation>
</comment>
<dbReference type="PANTHER" id="PTHR23513:SF6">
    <property type="entry name" value="MAJOR FACILITATOR SUPERFAMILY ASSOCIATED DOMAIN-CONTAINING PROTEIN"/>
    <property type="match status" value="1"/>
</dbReference>
<feature type="transmembrane region" description="Helical" evidence="6">
    <location>
        <begin position="76"/>
        <end position="95"/>
    </location>
</feature>
<keyword evidence="2" id="KW-1003">Cell membrane</keyword>
<feature type="transmembrane region" description="Helical" evidence="6">
    <location>
        <begin position="384"/>
        <end position="407"/>
    </location>
</feature>
<keyword evidence="8" id="KW-1185">Reference proteome</keyword>
<feature type="transmembrane region" description="Helical" evidence="6">
    <location>
        <begin position="142"/>
        <end position="166"/>
    </location>
</feature>
<dbReference type="SUPFAM" id="SSF103473">
    <property type="entry name" value="MFS general substrate transporter"/>
    <property type="match status" value="1"/>
</dbReference>
<proteinExistence type="predicted"/>
<name>C2EP04_9LACO</name>
<accession>C2EP04</accession>
<evidence type="ECO:0000313" key="7">
    <source>
        <dbReference type="EMBL" id="EEJ71787.1"/>
    </source>
</evidence>
<feature type="transmembrane region" description="Helical" evidence="6">
    <location>
        <begin position="294"/>
        <end position="313"/>
    </location>
</feature>
<evidence type="ECO:0000256" key="1">
    <source>
        <dbReference type="ARBA" id="ARBA00004651"/>
    </source>
</evidence>
<feature type="transmembrane region" description="Helical" evidence="6">
    <location>
        <begin position="227"/>
        <end position="245"/>
    </location>
</feature>
<keyword evidence="5 6" id="KW-0472">Membrane</keyword>
<dbReference type="PATRIC" id="fig|525365.8.peg.2107"/>
<evidence type="ECO:0000256" key="4">
    <source>
        <dbReference type="ARBA" id="ARBA00022989"/>
    </source>
</evidence>
<reference evidence="7 8" key="1">
    <citation type="submission" date="2009-01" db="EMBL/GenBank/DDBJ databases">
        <authorList>
            <person name="Qin X."/>
            <person name="Bachman B."/>
            <person name="Battles P."/>
            <person name="Bell A."/>
            <person name="Bess C."/>
            <person name="Bickham C."/>
            <person name="Chaboub L."/>
            <person name="Chen D."/>
            <person name="Coyle M."/>
            <person name="Deiros D.R."/>
            <person name="Dinh H."/>
            <person name="Forbes L."/>
            <person name="Fowler G."/>
            <person name="Francisco L."/>
            <person name="Fu Q."/>
            <person name="Gubbala S."/>
            <person name="Hale W."/>
            <person name="Han Y."/>
            <person name="Hemphill L."/>
            <person name="Highlander S.K."/>
            <person name="Hirani K."/>
            <person name="Hogues M."/>
            <person name="Jackson L."/>
            <person name="Jakkamsetti A."/>
            <person name="Javaid M."/>
            <person name="Jiang H."/>
            <person name="Korchina V."/>
            <person name="Kovar C."/>
            <person name="Lara F."/>
            <person name="Lee S."/>
            <person name="Mata R."/>
            <person name="Mathew T."/>
            <person name="Moen C."/>
            <person name="Morales K."/>
            <person name="Munidasa M."/>
            <person name="Nazareth L."/>
            <person name="Ngo R."/>
            <person name="Nguyen L."/>
            <person name="Okwuonu G."/>
            <person name="Ongeri F."/>
            <person name="Patil S."/>
            <person name="Petrosino J."/>
            <person name="Pham C."/>
            <person name="Pham P."/>
            <person name="Pu L.-L."/>
            <person name="Puazo M."/>
            <person name="Raj R."/>
            <person name="Reid J."/>
            <person name="Rouhana J."/>
            <person name="Saada N."/>
            <person name="Shang Y."/>
            <person name="Simmons D."/>
            <person name="Thornton R."/>
            <person name="Warren J."/>
            <person name="Weissenberger G."/>
            <person name="Zhang J."/>
            <person name="Zhang L."/>
            <person name="Zhou C."/>
            <person name="Zhu D."/>
            <person name="Muzny D."/>
            <person name="Worley K."/>
            <person name="Gibbs R."/>
        </authorList>
    </citation>
    <scope>NUCLEOTIDE SEQUENCE [LARGE SCALE GENOMIC DNA]</scope>
    <source>
        <strain evidence="7 8">DSM 16047</strain>
    </source>
</reference>
<dbReference type="STRING" id="525365.HMPREF0548_1400"/>
<evidence type="ECO:0000256" key="3">
    <source>
        <dbReference type="ARBA" id="ARBA00022692"/>
    </source>
</evidence>
<dbReference type="InterPro" id="IPR036259">
    <property type="entry name" value="MFS_trans_sf"/>
</dbReference>
<dbReference type="GO" id="GO:0022857">
    <property type="term" value="F:transmembrane transporter activity"/>
    <property type="evidence" value="ECO:0007669"/>
    <property type="project" value="InterPro"/>
</dbReference>
<feature type="transmembrane region" description="Helical" evidence="6">
    <location>
        <begin position="12"/>
        <end position="31"/>
    </location>
</feature>
<keyword evidence="3 6" id="KW-0812">Transmembrane</keyword>
<dbReference type="Gene3D" id="1.20.1250.20">
    <property type="entry name" value="MFS general substrate transporter like domains"/>
    <property type="match status" value="1"/>
</dbReference>
<evidence type="ECO:0000256" key="5">
    <source>
        <dbReference type="ARBA" id="ARBA00023136"/>
    </source>
</evidence>
<feature type="transmembrane region" description="Helical" evidence="6">
    <location>
        <begin position="352"/>
        <end position="372"/>
    </location>
</feature>
<dbReference type="OrthoDB" id="2989542at2"/>
<comment type="caution">
    <text evidence="7">The sequence shown here is derived from an EMBL/GenBank/DDBJ whole genome shotgun (WGS) entry which is preliminary data.</text>
</comment>
<protein>
    <submittedName>
        <fullName evidence="7">Transporter, major facilitator family protein</fullName>
    </submittedName>
</protein>
<evidence type="ECO:0000256" key="2">
    <source>
        <dbReference type="ARBA" id="ARBA00022475"/>
    </source>
</evidence>
<dbReference type="Proteomes" id="UP000005583">
    <property type="component" value="Unassembled WGS sequence"/>
</dbReference>
<gene>
    <name evidence="7" type="ORF">HMPREF0548_1400</name>
</gene>
<dbReference type="Pfam" id="PF07690">
    <property type="entry name" value="MFS_1"/>
    <property type="match status" value="1"/>
</dbReference>
<dbReference type="RefSeq" id="WP_007125895.1">
    <property type="nucleotide sequence ID" value="NZ_AZFO01000008.1"/>
</dbReference>
<feature type="transmembrane region" description="Helical" evidence="6">
    <location>
        <begin position="265"/>
        <end position="287"/>
    </location>
</feature>
<dbReference type="PANTHER" id="PTHR23513">
    <property type="entry name" value="INTEGRAL MEMBRANE EFFLUX PROTEIN-RELATED"/>
    <property type="match status" value="1"/>
</dbReference>
<feature type="transmembrane region" description="Helical" evidence="6">
    <location>
        <begin position="101"/>
        <end position="130"/>
    </location>
</feature>
<feature type="transmembrane region" description="Helical" evidence="6">
    <location>
        <begin position="172"/>
        <end position="192"/>
    </location>
</feature>
<dbReference type="EMBL" id="ACGU01000064">
    <property type="protein sequence ID" value="EEJ71787.1"/>
    <property type="molecule type" value="Genomic_DNA"/>
</dbReference>
<dbReference type="eggNOG" id="COG0477">
    <property type="taxonomic scope" value="Bacteria"/>
</dbReference>
<dbReference type="InterPro" id="IPR011701">
    <property type="entry name" value="MFS"/>
</dbReference>
<dbReference type="AlphaFoldDB" id="C2EP04"/>
<dbReference type="GO" id="GO:0005886">
    <property type="term" value="C:plasma membrane"/>
    <property type="evidence" value="ECO:0007669"/>
    <property type="project" value="UniProtKB-SubCell"/>
</dbReference>
<evidence type="ECO:0000313" key="8">
    <source>
        <dbReference type="Proteomes" id="UP000005583"/>
    </source>
</evidence>
<sequence>MNVFLKNSDYRRFSVASFLSSAGDILFYLAFMTYASKLKNYSLALSLIAISESVPRLFEIFGGYLADRTKKKFQNIFLAAVVRFVLYGLVGLLFISKVSQWNLVIIIVIVNFLSDTIGSYSGGLVTPLIVDIVGKKDYGEAAGFTSGVSQVISMSAQFVGSALLLVMSYSNLAFLNAATFLLAGLLFASVGLKHKRDEKPLESKEVNDQKFFATMKSSFSQVKKQQGLLTIVLVIALLNGSLMTIEPLNTIVMAAHRSTMIIGTYSFTLALFGVISGAGMALGSMFGPQLLKKVSVFALTIAACSLSVVATAALFTANIYVVLVTFFLLAATVGVTSIKLEQWLVTSVEHKILASTAGLLNTILTVAGPAMTTLMTTVSGATGVGVALTILVAIEAMTLVTTVVMVVKMKKNRVKKSKSETVAA</sequence>